<sequence length="86" mass="9156">SRRAKISFLEDLCFTGDLAFRGGVAEDHLCSFHVRFVLSMHVDDLAGSEESGPISLASGDAQGGILPPSHDMHSRGGLCIALTENE</sequence>
<dbReference type="EMBL" id="VCGU01000011">
    <property type="protein sequence ID" value="TRY67922.1"/>
    <property type="molecule type" value="Genomic_DNA"/>
</dbReference>
<feature type="non-terminal residue" evidence="1">
    <location>
        <position position="1"/>
    </location>
</feature>
<protein>
    <submittedName>
        <fullName evidence="1">Uncharacterized protein</fullName>
    </submittedName>
</protein>
<evidence type="ECO:0000313" key="1">
    <source>
        <dbReference type="EMBL" id="TRY67922.1"/>
    </source>
</evidence>
<organism evidence="1 2">
    <name type="scientific">Tigriopus californicus</name>
    <name type="common">Marine copepod</name>
    <dbReference type="NCBI Taxonomy" id="6832"/>
    <lineage>
        <taxon>Eukaryota</taxon>
        <taxon>Metazoa</taxon>
        <taxon>Ecdysozoa</taxon>
        <taxon>Arthropoda</taxon>
        <taxon>Crustacea</taxon>
        <taxon>Multicrustacea</taxon>
        <taxon>Hexanauplia</taxon>
        <taxon>Copepoda</taxon>
        <taxon>Harpacticoida</taxon>
        <taxon>Harpacticidae</taxon>
        <taxon>Tigriopus</taxon>
    </lineage>
</organism>
<dbReference type="AlphaFoldDB" id="A0A553NR51"/>
<gene>
    <name evidence="1" type="ORF">TCAL_15817</name>
</gene>
<evidence type="ECO:0000313" key="2">
    <source>
        <dbReference type="Proteomes" id="UP000318571"/>
    </source>
</evidence>
<reference evidence="1 2" key="1">
    <citation type="journal article" date="2018" name="Nat. Ecol. Evol.">
        <title>Genomic signatures of mitonuclear coevolution across populations of Tigriopus californicus.</title>
        <authorList>
            <person name="Barreto F.S."/>
            <person name="Watson E.T."/>
            <person name="Lima T.G."/>
            <person name="Willett C.S."/>
            <person name="Edmands S."/>
            <person name="Li W."/>
            <person name="Burton R.S."/>
        </authorList>
    </citation>
    <scope>NUCLEOTIDE SEQUENCE [LARGE SCALE GENOMIC DNA]</scope>
    <source>
        <strain evidence="1 2">San Diego</strain>
    </source>
</reference>
<accession>A0A553NR51</accession>
<keyword evidence="2" id="KW-1185">Reference proteome</keyword>
<comment type="caution">
    <text evidence="1">The sequence shown here is derived from an EMBL/GenBank/DDBJ whole genome shotgun (WGS) entry which is preliminary data.</text>
</comment>
<name>A0A553NR51_TIGCA</name>
<dbReference type="Proteomes" id="UP000318571">
    <property type="component" value="Chromosome 4"/>
</dbReference>
<proteinExistence type="predicted"/>